<evidence type="ECO:0000313" key="6">
    <source>
        <dbReference type="EMBL" id="SBT24136.1"/>
    </source>
</evidence>
<dbReference type="Proteomes" id="UP000078558">
    <property type="component" value="Chromosome I"/>
</dbReference>
<dbReference type="PANTHER" id="PTHR30126:SF91">
    <property type="entry name" value="LYSR FAMILY TRANSCRIPTIONAL REGULATOR"/>
    <property type="match status" value="1"/>
</dbReference>
<dbReference type="EMBL" id="FLRC01000006">
    <property type="protein sequence ID" value="SBT24136.1"/>
    <property type="molecule type" value="Genomic_DNA"/>
</dbReference>
<gene>
    <name evidence="6" type="ORF">ODI_02224</name>
    <name evidence="7" type="ORF">ODI_R3431</name>
</gene>
<dbReference type="InterPro" id="IPR000847">
    <property type="entry name" value="LysR_HTH_N"/>
</dbReference>
<dbReference type="RefSeq" id="WP_067750008.1">
    <property type="nucleotide sequence ID" value="NZ_LT907988.1"/>
</dbReference>
<evidence type="ECO:0000313" key="7">
    <source>
        <dbReference type="EMBL" id="SOE51421.1"/>
    </source>
</evidence>
<dbReference type="InterPro" id="IPR036388">
    <property type="entry name" value="WH-like_DNA-bd_sf"/>
</dbReference>
<proteinExistence type="inferred from homology"/>
<organism evidence="6 8">
    <name type="scientific">Orrella dioscoreae</name>
    <dbReference type="NCBI Taxonomy" id="1851544"/>
    <lineage>
        <taxon>Bacteria</taxon>
        <taxon>Pseudomonadati</taxon>
        <taxon>Pseudomonadota</taxon>
        <taxon>Betaproteobacteria</taxon>
        <taxon>Burkholderiales</taxon>
        <taxon>Alcaligenaceae</taxon>
        <taxon>Orrella</taxon>
    </lineage>
</organism>
<comment type="similarity">
    <text evidence="1">Belongs to the LysR transcriptional regulatory family.</text>
</comment>
<sequence length="288" mass="31238">MAYSLDTLTAFVEAAALGSFSAAARKLGKSQSTISEAIANLEIDLGVALFERSGRQPVLTAAGHALLVQARGVLSANEKLGRLASRLAGGHEPRLTLALSDTFQSEEWESILAEIDQRYPDMEFECLISEDADVVVTVQRGRANLGLLAARGSYPPDLASATLPHLSEMVLVAGASHPLAKLREVTDEDIYAARELRIALYESPQEGPTHSSRCWSAPSYLMLLEMAVAGFGWTRMPRWMITRFAPPGSVVELKAAGWPKRIAVDALWSNQKALGPAGSWLLERVLKR</sequence>
<accession>A0A1C3JY30</accession>
<dbReference type="AlphaFoldDB" id="A0A1C3JY30"/>
<evidence type="ECO:0000259" key="5">
    <source>
        <dbReference type="PROSITE" id="PS50931"/>
    </source>
</evidence>
<keyword evidence="3" id="KW-0238">DNA-binding</keyword>
<protein>
    <submittedName>
        <fullName evidence="6">LysR-family transcriptional regulator STM3020</fullName>
    </submittedName>
</protein>
<dbReference type="PANTHER" id="PTHR30126">
    <property type="entry name" value="HTH-TYPE TRANSCRIPTIONAL REGULATOR"/>
    <property type="match status" value="1"/>
</dbReference>
<dbReference type="PROSITE" id="PS50931">
    <property type="entry name" value="HTH_LYSR"/>
    <property type="match status" value="1"/>
</dbReference>
<dbReference type="InterPro" id="IPR036390">
    <property type="entry name" value="WH_DNA-bd_sf"/>
</dbReference>
<dbReference type="SUPFAM" id="SSF46785">
    <property type="entry name" value="Winged helix' DNA-binding domain"/>
    <property type="match status" value="1"/>
</dbReference>
<evidence type="ECO:0000313" key="8">
    <source>
        <dbReference type="Proteomes" id="UP000078558"/>
    </source>
</evidence>
<dbReference type="Gene3D" id="1.10.10.10">
    <property type="entry name" value="Winged helix-like DNA-binding domain superfamily/Winged helix DNA-binding domain"/>
    <property type="match status" value="1"/>
</dbReference>
<dbReference type="CDD" id="cd05466">
    <property type="entry name" value="PBP2_LTTR_substrate"/>
    <property type="match status" value="1"/>
</dbReference>
<dbReference type="OrthoDB" id="196624at2"/>
<dbReference type="EMBL" id="LT907988">
    <property type="protein sequence ID" value="SOE51421.1"/>
    <property type="molecule type" value="Genomic_DNA"/>
</dbReference>
<reference evidence="6 8" key="1">
    <citation type="submission" date="2016-06" db="EMBL/GenBank/DDBJ databases">
        <authorList>
            <person name="Kjaerup R.B."/>
            <person name="Dalgaard T.S."/>
            <person name="Juul-Madsen H.R."/>
        </authorList>
    </citation>
    <scope>NUCLEOTIDE SEQUENCE [LARGE SCALE GENOMIC DNA]</scope>
    <source>
        <strain evidence="6">Orrdi1</strain>
    </source>
</reference>
<reference evidence="7 8" key="2">
    <citation type="submission" date="2017-08" db="EMBL/GenBank/DDBJ databases">
        <authorList>
            <person name="de Groot N.N."/>
        </authorList>
    </citation>
    <scope>NUCLEOTIDE SEQUENCE [LARGE SCALE GENOMIC DNA]</scope>
    <source>
        <strain evidence="7">Orrdi1</strain>
    </source>
</reference>
<feature type="domain" description="HTH lysR-type" evidence="5">
    <location>
        <begin position="1"/>
        <end position="60"/>
    </location>
</feature>
<dbReference type="Pfam" id="PF03466">
    <property type="entry name" value="LysR_substrate"/>
    <property type="match status" value="1"/>
</dbReference>
<dbReference type="PRINTS" id="PR00039">
    <property type="entry name" value="HTHLYSR"/>
</dbReference>
<evidence type="ECO:0000256" key="1">
    <source>
        <dbReference type="ARBA" id="ARBA00009437"/>
    </source>
</evidence>
<name>A0A1C3JY30_9BURK</name>
<dbReference type="SUPFAM" id="SSF53850">
    <property type="entry name" value="Periplasmic binding protein-like II"/>
    <property type="match status" value="1"/>
</dbReference>
<dbReference type="GO" id="GO:0000976">
    <property type="term" value="F:transcription cis-regulatory region binding"/>
    <property type="evidence" value="ECO:0007669"/>
    <property type="project" value="TreeGrafter"/>
</dbReference>
<evidence type="ECO:0000256" key="3">
    <source>
        <dbReference type="ARBA" id="ARBA00023125"/>
    </source>
</evidence>
<dbReference type="KEGG" id="odi:ODI_R3431"/>
<dbReference type="InterPro" id="IPR005119">
    <property type="entry name" value="LysR_subst-bd"/>
</dbReference>
<keyword evidence="2" id="KW-0805">Transcription regulation</keyword>
<keyword evidence="4" id="KW-0804">Transcription</keyword>
<dbReference type="Gene3D" id="3.40.190.290">
    <property type="match status" value="1"/>
</dbReference>
<evidence type="ECO:0000256" key="2">
    <source>
        <dbReference type="ARBA" id="ARBA00023015"/>
    </source>
</evidence>
<dbReference type="GO" id="GO:0003700">
    <property type="term" value="F:DNA-binding transcription factor activity"/>
    <property type="evidence" value="ECO:0007669"/>
    <property type="project" value="InterPro"/>
</dbReference>
<dbReference type="STRING" id="1851544.ODI_02224"/>
<keyword evidence="8" id="KW-1185">Reference proteome</keyword>
<dbReference type="Pfam" id="PF00126">
    <property type="entry name" value="HTH_1"/>
    <property type="match status" value="1"/>
</dbReference>
<evidence type="ECO:0000256" key="4">
    <source>
        <dbReference type="ARBA" id="ARBA00023163"/>
    </source>
</evidence>
<dbReference type="FunFam" id="1.10.10.10:FF:000001">
    <property type="entry name" value="LysR family transcriptional regulator"/>
    <property type="match status" value="1"/>
</dbReference>